<gene>
    <name evidence="7 9" type="primary">rplT</name>
    <name evidence="9" type="ORF">E3A20_05370</name>
</gene>
<evidence type="ECO:0000256" key="4">
    <source>
        <dbReference type="ARBA" id="ARBA00022980"/>
    </source>
</evidence>
<dbReference type="GO" id="GO:0000027">
    <property type="term" value="P:ribosomal large subunit assembly"/>
    <property type="evidence" value="ECO:0007669"/>
    <property type="project" value="UniProtKB-UniRule"/>
</dbReference>
<proteinExistence type="inferred from homology"/>
<evidence type="ECO:0000256" key="6">
    <source>
        <dbReference type="ARBA" id="ARBA00035172"/>
    </source>
</evidence>
<reference evidence="9 10" key="2">
    <citation type="submission" date="2019-08" db="EMBL/GenBank/DDBJ databases">
        <authorList>
            <person name="Henke P."/>
        </authorList>
    </citation>
    <scope>NUCLEOTIDE SEQUENCE [LARGE SCALE GENOMIC DNA]</scope>
    <source>
        <strain evidence="9">Phe10_nw2017</strain>
    </source>
</reference>
<dbReference type="GO" id="GO:0019843">
    <property type="term" value="F:rRNA binding"/>
    <property type="evidence" value="ECO:0007669"/>
    <property type="project" value="UniProtKB-UniRule"/>
</dbReference>
<dbReference type="InterPro" id="IPR005813">
    <property type="entry name" value="Ribosomal_bL20"/>
</dbReference>
<dbReference type="Proteomes" id="UP000321083">
    <property type="component" value="Unassembled WGS sequence"/>
</dbReference>
<evidence type="ECO:0000256" key="5">
    <source>
        <dbReference type="ARBA" id="ARBA00023274"/>
    </source>
</evidence>
<keyword evidence="10" id="KW-1185">Reference proteome</keyword>
<organism evidence="9 10">
    <name type="scientific">Planctomyces bekefii</name>
    <dbReference type="NCBI Taxonomy" id="1653850"/>
    <lineage>
        <taxon>Bacteria</taxon>
        <taxon>Pseudomonadati</taxon>
        <taxon>Planctomycetota</taxon>
        <taxon>Planctomycetia</taxon>
        <taxon>Planctomycetales</taxon>
        <taxon>Planctomycetaceae</taxon>
        <taxon>Planctomyces</taxon>
    </lineage>
</organism>
<comment type="similarity">
    <text evidence="1 7 8">Belongs to the bacterial ribosomal protein bL20 family.</text>
</comment>
<dbReference type="PANTHER" id="PTHR10986">
    <property type="entry name" value="39S RIBOSOMAL PROTEIN L20"/>
    <property type="match status" value="1"/>
</dbReference>
<comment type="caution">
    <text evidence="9">The sequence shown here is derived from an EMBL/GenBank/DDBJ whole genome shotgun (WGS) entry which is preliminary data.</text>
</comment>
<dbReference type="SUPFAM" id="SSF74731">
    <property type="entry name" value="Ribosomal protein L20"/>
    <property type="match status" value="1"/>
</dbReference>
<dbReference type="Pfam" id="PF00453">
    <property type="entry name" value="Ribosomal_L20"/>
    <property type="match status" value="1"/>
</dbReference>
<keyword evidence="4 7" id="KW-0689">Ribosomal protein</keyword>
<evidence type="ECO:0000313" key="9">
    <source>
        <dbReference type="EMBL" id="TWW11142.1"/>
    </source>
</evidence>
<dbReference type="InterPro" id="IPR035566">
    <property type="entry name" value="Ribosomal_protein_bL20_C"/>
</dbReference>
<evidence type="ECO:0000313" key="10">
    <source>
        <dbReference type="Proteomes" id="UP000321083"/>
    </source>
</evidence>
<keyword evidence="3 7" id="KW-0694">RNA-binding</keyword>
<dbReference type="FunFam" id="1.10.1900.20:FF:000001">
    <property type="entry name" value="50S ribosomal protein L20"/>
    <property type="match status" value="1"/>
</dbReference>
<reference evidence="9 10" key="1">
    <citation type="submission" date="2019-08" db="EMBL/GenBank/DDBJ databases">
        <title>100 year-old enigma solved: identification of Planctomyces bekefii, the type genus and species of the phylum Planctomycetes.</title>
        <authorList>
            <person name="Svetlana D.N."/>
            <person name="Overmann J."/>
        </authorList>
    </citation>
    <scope>NUCLEOTIDE SEQUENCE [LARGE SCALE GENOMIC DNA]</scope>
    <source>
        <strain evidence="9">Phe10_nw2017</strain>
    </source>
</reference>
<keyword evidence="5 7" id="KW-0687">Ribonucleoprotein</keyword>
<evidence type="ECO:0000256" key="8">
    <source>
        <dbReference type="RuleBase" id="RU000560"/>
    </source>
</evidence>
<evidence type="ECO:0000256" key="2">
    <source>
        <dbReference type="ARBA" id="ARBA00022730"/>
    </source>
</evidence>
<dbReference type="GO" id="GO:0003735">
    <property type="term" value="F:structural constituent of ribosome"/>
    <property type="evidence" value="ECO:0007669"/>
    <property type="project" value="InterPro"/>
</dbReference>
<sequence length="114" mass="12955">MRVTRGKVRRKKHNKVLELTSGFKGGRGTQFGTSMQAMMRALKRAFTDRRKKKRDFRGLWITRINAAADVNGISYSRMIDGLKKANVTLNRKMIAKIATDDVQAFNKLVALAKK</sequence>
<dbReference type="GO" id="GO:1990904">
    <property type="term" value="C:ribonucleoprotein complex"/>
    <property type="evidence" value="ECO:0007669"/>
    <property type="project" value="UniProtKB-KW"/>
</dbReference>
<evidence type="ECO:0000256" key="1">
    <source>
        <dbReference type="ARBA" id="ARBA00007698"/>
    </source>
</evidence>
<dbReference type="NCBIfam" id="TIGR01032">
    <property type="entry name" value="rplT_bact"/>
    <property type="match status" value="1"/>
</dbReference>
<accession>A0A5C6MAS8</accession>
<dbReference type="AlphaFoldDB" id="A0A5C6MAS8"/>
<evidence type="ECO:0000256" key="7">
    <source>
        <dbReference type="HAMAP-Rule" id="MF_00382"/>
    </source>
</evidence>
<evidence type="ECO:0000256" key="3">
    <source>
        <dbReference type="ARBA" id="ARBA00022884"/>
    </source>
</evidence>
<comment type="function">
    <text evidence="7 8">Binds directly to 23S ribosomal RNA and is necessary for the in vitro assembly process of the 50S ribosomal subunit. It is not involved in the protein synthesizing functions of that subunit.</text>
</comment>
<dbReference type="GO" id="GO:0006412">
    <property type="term" value="P:translation"/>
    <property type="evidence" value="ECO:0007669"/>
    <property type="project" value="InterPro"/>
</dbReference>
<dbReference type="PRINTS" id="PR00062">
    <property type="entry name" value="RIBOSOMALL20"/>
</dbReference>
<dbReference type="Gene3D" id="1.10.1900.20">
    <property type="entry name" value="Ribosomal protein L20"/>
    <property type="match status" value="1"/>
</dbReference>
<dbReference type="EMBL" id="SRHE01000067">
    <property type="protein sequence ID" value="TWW11142.1"/>
    <property type="molecule type" value="Genomic_DNA"/>
</dbReference>
<name>A0A5C6MAS8_9PLAN</name>
<dbReference type="GO" id="GO:0005840">
    <property type="term" value="C:ribosome"/>
    <property type="evidence" value="ECO:0007669"/>
    <property type="project" value="UniProtKB-KW"/>
</dbReference>
<dbReference type="CDD" id="cd07026">
    <property type="entry name" value="Ribosomal_L20"/>
    <property type="match status" value="1"/>
</dbReference>
<dbReference type="HAMAP" id="MF_00382">
    <property type="entry name" value="Ribosomal_bL20"/>
    <property type="match status" value="1"/>
</dbReference>
<dbReference type="Gene3D" id="6.10.160.10">
    <property type="match status" value="1"/>
</dbReference>
<keyword evidence="2 7" id="KW-0699">rRNA-binding</keyword>
<protein>
    <recommendedName>
        <fullName evidence="6 7">Large ribosomal subunit protein bL20</fullName>
    </recommendedName>
</protein>